<protein>
    <submittedName>
        <fullName evidence="2">Flp pilus assembly protein CpaB</fullName>
    </submittedName>
</protein>
<organism evidence="2 3">
    <name type="scientific">Dethiobacter alkaliphilus AHT 1</name>
    <dbReference type="NCBI Taxonomy" id="555088"/>
    <lineage>
        <taxon>Bacteria</taxon>
        <taxon>Bacillati</taxon>
        <taxon>Bacillota</taxon>
        <taxon>Dethiobacteria</taxon>
        <taxon>Dethiobacterales</taxon>
        <taxon>Dethiobacteraceae</taxon>
        <taxon>Dethiobacter</taxon>
    </lineage>
</organism>
<keyword evidence="3" id="KW-1185">Reference proteome</keyword>
<accession>C0GEA3</accession>
<name>C0GEA3_DETAL</name>
<dbReference type="InterPro" id="IPR031571">
    <property type="entry name" value="RcpC_dom"/>
</dbReference>
<dbReference type="CDD" id="cd11614">
    <property type="entry name" value="SAF_CpaB_FlgA_like"/>
    <property type="match status" value="1"/>
</dbReference>
<gene>
    <name evidence="2" type="ORF">DealDRAFT_0812</name>
</gene>
<dbReference type="Pfam" id="PF08666">
    <property type="entry name" value="SAF"/>
    <property type="match status" value="1"/>
</dbReference>
<sequence>MKANRKLLLAAVIVGLVTVVALNSYIRSLNTPALASIPHSNVVVASSTIPAHTRITAEMLDVVSIPNDAVHPEALRSVDDAAGGISRTEIVRGEQVIDARVVTEDRRATLSYRVPEGMRAISIPVGEVTGVAGYISAGDNIDVLITYDDTEIHEGAITYTVFQNVNVLATGPNTREKDDEEQEVVGTVTLSVTAAQAEVLAYALLKGNYHLTLRSPLDEDEVELESYSSENFETFRGR</sequence>
<dbReference type="Pfam" id="PF16976">
    <property type="entry name" value="RcpC"/>
    <property type="match status" value="1"/>
</dbReference>
<proteinExistence type="predicted"/>
<dbReference type="Gene3D" id="3.90.1210.10">
    <property type="entry name" value="Antifreeze-like/N-acetylneuraminic acid synthase C-terminal domain"/>
    <property type="match status" value="1"/>
</dbReference>
<evidence type="ECO:0000259" key="1">
    <source>
        <dbReference type="SMART" id="SM00858"/>
    </source>
</evidence>
<feature type="domain" description="SAF" evidence="1">
    <location>
        <begin position="40"/>
        <end position="102"/>
    </location>
</feature>
<dbReference type="STRING" id="555088.DealDRAFT_0812"/>
<dbReference type="EMBL" id="ACJM01000003">
    <property type="protein sequence ID" value="EEG78397.1"/>
    <property type="molecule type" value="Genomic_DNA"/>
</dbReference>
<reference evidence="2 3" key="1">
    <citation type="submission" date="2009-02" db="EMBL/GenBank/DDBJ databases">
        <title>Sequencing of the draft genome and assembly of Dethiobacter alkaliphilus AHT 1.</title>
        <authorList>
            <consortium name="US DOE Joint Genome Institute (JGI-PGF)"/>
            <person name="Lucas S."/>
            <person name="Copeland A."/>
            <person name="Lapidus A."/>
            <person name="Glavina del Rio T."/>
            <person name="Dalin E."/>
            <person name="Tice H."/>
            <person name="Bruce D."/>
            <person name="Goodwin L."/>
            <person name="Pitluck S."/>
            <person name="Larimer F."/>
            <person name="Land M.L."/>
            <person name="Hauser L."/>
            <person name="Muyzer G."/>
        </authorList>
    </citation>
    <scope>NUCLEOTIDE SEQUENCE [LARGE SCALE GENOMIC DNA]</scope>
    <source>
        <strain evidence="2 3">AHT 1</strain>
    </source>
</reference>
<dbReference type="InterPro" id="IPR017592">
    <property type="entry name" value="Pilus_assmbl_Flp-typ_CpaB"/>
</dbReference>
<dbReference type="InterPro" id="IPR013974">
    <property type="entry name" value="SAF"/>
</dbReference>
<dbReference type="AlphaFoldDB" id="C0GEA3"/>
<dbReference type="Proteomes" id="UP000006443">
    <property type="component" value="Unassembled WGS sequence"/>
</dbReference>
<dbReference type="eggNOG" id="COG3745">
    <property type="taxonomic scope" value="Bacteria"/>
</dbReference>
<dbReference type="SMART" id="SM00858">
    <property type="entry name" value="SAF"/>
    <property type="match status" value="1"/>
</dbReference>
<dbReference type="NCBIfam" id="TIGR03177">
    <property type="entry name" value="pilus_cpaB"/>
    <property type="match status" value="1"/>
</dbReference>
<dbReference type="OrthoDB" id="163768at2"/>
<evidence type="ECO:0000313" key="3">
    <source>
        <dbReference type="Proteomes" id="UP000006443"/>
    </source>
</evidence>
<evidence type="ECO:0000313" key="2">
    <source>
        <dbReference type="EMBL" id="EEG78397.1"/>
    </source>
</evidence>
<dbReference type="RefSeq" id="WP_008515123.1">
    <property type="nucleotide sequence ID" value="NZ_ACJM01000003.1"/>
</dbReference>
<comment type="caution">
    <text evidence="2">The sequence shown here is derived from an EMBL/GenBank/DDBJ whole genome shotgun (WGS) entry which is preliminary data.</text>
</comment>